<accession>A0A7J4KS94</accession>
<evidence type="ECO:0000313" key="1">
    <source>
        <dbReference type="EMBL" id="HIH32891.1"/>
    </source>
</evidence>
<gene>
    <name evidence="1" type="ORF">HA227_01430</name>
</gene>
<sequence>MVEVRKARIIVLLALVLLASFVIANQQTTTMTWVVPSNKSHSISYPGGCSQEAFFFVESNAVIDNDVDGNANQILPYTNRTGGSACQSDSLAGILITNNGNASTNIDANFGAALDINIWLKVWMGGITTAGCGTSGFGGWQRTCTLLSTTAPVTSAACKDFNIDNATTNTRLVTTLPVGDSNKLCFSGEFMGDAFKAYSAVIPNDYNGTLQTSTDLS</sequence>
<reference evidence="2" key="1">
    <citation type="journal article" date="2020" name="bioRxiv">
        <title>A rank-normalized archaeal taxonomy based on genome phylogeny resolves widespread incomplete and uneven classifications.</title>
        <authorList>
            <person name="Rinke C."/>
            <person name="Chuvochina M."/>
            <person name="Mussig A.J."/>
            <person name="Chaumeil P.-A."/>
            <person name="Waite D.W."/>
            <person name="Whitman W.B."/>
            <person name="Parks D.H."/>
            <person name="Hugenholtz P."/>
        </authorList>
    </citation>
    <scope>NUCLEOTIDE SEQUENCE [LARGE SCALE GENOMIC DNA]</scope>
</reference>
<evidence type="ECO:0000313" key="2">
    <source>
        <dbReference type="Proteomes" id="UP000527315"/>
    </source>
</evidence>
<dbReference type="Proteomes" id="UP000527315">
    <property type="component" value="Unassembled WGS sequence"/>
</dbReference>
<protein>
    <submittedName>
        <fullName evidence="1">Uncharacterized protein</fullName>
    </submittedName>
</protein>
<proteinExistence type="predicted"/>
<dbReference type="AlphaFoldDB" id="A0A7J4KS94"/>
<comment type="caution">
    <text evidence="1">The sequence shown here is derived from an EMBL/GenBank/DDBJ whole genome shotgun (WGS) entry which is preliminary data.</text>
</comment>
<organism evidence="1 2">
    <name type="scientific">Candidatus Iainarchaeum sp</name>
    <dbReference type="NCBI Taxonomy" id="3101447"/>
    <lineage>
        <taxon>Archaea</taxon>
        <taxon>Candidatus Iainarchaeota</taxon>
        <taxon>Candidatus Iainarchaeia</taxon>
        <taxon>Candidatus Iainarchaeales</taxon>
        <taxon>Candidatus Iainarchaeaceae</taxon>
        <taxon>Candidatus Iainarchaeum</taxon>
    </lineage>
</organism>
<dbReference type="EMBL" id="DUFJ01000036">
    <property type="protein sequence ID" value="HIH32891.1"/>
    <property type="molecule type" value="Genomic_DNA"/>
</dbReference>
<name>A0A7J4KS94_9ARCH</name>